<evidence type="ECO:0000313" key="2">
    <source>
        <dbReference type="Proteomes" id="UP001054821"/>
    </source>
</evidence>
<protein>
    <submittedName>
        <fullName evidence="1">Uncharacterized protein</fullName>
    </submittedName>
</protein>
<sequence length="67" mass="7311">MGPSLLSSLVAEDGWSSGDHSKKIDGIRDVQNVPLESSIDKLGDRDLLHEVVCLSRSKEMLAFLSEV</sequence>
<reference evidence="1 2" key="1">
    <citation type="journal article" date="2022" name="G3 (Bethesda)">
        <title>Whole-genome sequence and methylome profiling of the almond [Prunus dulcis (Mill.) D.A. Webb] cultivar 'Nonpareil'.</title>
        <authorList>
            <person name="D'Amico-Willman K.M."/>
            <person name="Ouma W.Z."/>
            <person name="Meulia T."/>
            <person name="Sideli G.M."/>
            <person name="Gradziel T.M."/>
            <person name="Fresnedo-Ramirez J."/>
        </authorList>
    </citation>
    <scope>NUCLEOTIDE SEQUENCE [LARGE SCALE GENOMIC DNA]</scope>
    <source>
        <strain evidence="1">Clone GOH B32 T37-40</strain>
    </source>
</reference>
<proteinExistence type="predicted"/>
<name>A0AAD4VYX7_PRUDU</name>
<gene>
    <name evidence="1" type="ORF">L3X38_023414</name>
</gene>
<evidence type="ECO:0000313" key="1">
    <source>
        <dbReference type="EMBL" id="KAI5333283.1"/>
    </source>
</evidence>
<dbReference type="AlphaFoldDB" id="A0AAD4VYX7"/>
<dbReference type="Proteomes" id="UP001054821">
    <property type="component" value="Chromosome 4"/>
</dbReference>
<keyword evidence="2" id="KW-1185">Reference proteome</keyword>
<dbReference type="EMBL" id="JAJFAZ020000004">
    <property type="protein sequence ID" value="KAI5333283.1"/>
    <property type="molecule type" value="Genomic_DNA"/>
</dbReference>
<comment type="caution">
    <text evidence="1">The sequence shown here is derived from an EMBL/GenBank/DDBJ whole genome shotgun (WGS) entry which is preliminary data.</text>
</comment>
<organism evidence="1 2">
    <name type="scientific">Prunus dulcis</name>
    <name type="common">Almond</name>
    <name type="synonym">Amygdalus dulcis</name>
    <dbReference type="NCBI Taxonomy" id="3755"/>
    <lineage>
        <taxon>Eukaryota</taxon>
        <taxon>Viridiplantae</taxon>
        <taxon>Streptophyta</taxon>
        <taxon>Embryophyta</taxon>
        <taxon>Tracheophyta</taxon>
        <taxon>Spermatophyta</taxon>
        <taxon>Magnoliopsida</taxon>
        <taxon>eudicotyledons</taxon>
        <taxon>Gunneridae</taxon>
        <taxon>Pentapetalae</taxon>
        <taxon>rosids</taxon>
        <taxon>fabids</taxon>
        <taxon>Rosales</taxon>
        <taxon>Rosaceae</taxon>
        <taxon>Amygdaloideae</taxon>
        <taxon>Amygdaleae</taxon>
        <taxon>Prunus</taxon>
    </lineage>
</organism>
<accession>A0AAD4VYX7</accession>